<gene>
    <name evidence="1" type="ORF">MEUPH1_LOCUS15958</name>
</gene>
<dbReference type="AlphaFoldDB" id="A0AAV0WXP2"/>
<reference evidence="1 2" key="1">
    <citation type="submission" date="2023-01" db="EMBL/GenBank/DDBJ databases">
        <authorList>
            <person name="Whitehead M."/>
        </authorList>
    </citation>
    <scope>NUCLEOTIDE SEQUENCE [LARGE SCALE GENOMIC DNA]</scope>
</reference>
<keyword evidence="2" id="KW-1185">Reference proteome</keyword>
<proteinExistence type="predicted"/>
<protein>
    <submittedName>
        <fullName evidence="1">Uncharacterized protein</fullName>
    </submittedName>
</protein>
<sequence length="170" mass="20476">MEDYQIKLKEFIENKKHLDDEQFTDIVEYICENIVSHELLDLVLKYLEIYSQQISSIPKRLFFHLVSNTEKEALHPLVLFLALRHNGIDYNLNLDNLPVEKWTYLMSAFYQRIPEMLFDPVLTRNMKDKINAYKMLMDSPQWFNENRDIFIGLHLIEFGKFKIKSMLYSF</sequence>
<evidence type="ECO:0000313" key="2">
    <source>
        <dbReference type="Proteomes" id="UP001160148"/>
    </source>
</evidence>
<accession>A0AAV0WXP2</accession>
<comment type="caution">
    <text evidence="1">The sequence shown here is derived from an EMBL/GenBank/DDBJ whole genome shotgun (WGS) entry which is preliminary data.</text>
</comment>
<dbReference type="EMBL" id="CARXXK010000003">
    <property type="protein sequence ID" value="CAI6360685.1"/>
    <property type="molecule type" value="Genomic_DNA"/>
</dbReference>
<organism evidence="1 2">
    <name type="scientific">Macrosiphum euphorbiae</name>
    <name type="common">potato aphid</name>
    <dbReference type="NCBI Taxonomy" id="13131"/>
    <lineage>
        <taxon>Eukaryota</taxon>
        <taxon>Metazoa</taxon>
        <taxon>Ecdysozoa</taxon>
        <taxon>Arthropoda</taxon>
        <taxon>Hexapoda</taxon>
        <taxon>Insecta</taxon>
        <taxon>Pterygota</taxon>
        <taxon>Neoptera</taxon>
        <taxon>Paraneoptera</taxon>
        <taxon>Hemiptera</taxon>
        <taxon>Sternorrhyncha</taxon>
        <taxon>Aphidomorpha</taxon>
        <taxon>Aphidoidea</taxon>
        <taxon>Aphididae</taxon>
        <taxon>Macrosiphini</taxon>
        <taxon>Macrosiphum</taxon>
    </lineage>
</organism>
<name>A0AAV0WXP2_9HEMI</name>
<dbReference type="Proteomes" id="UP001160148">
    <property type="component" value="Unassembled WGS sequence"/>
</dbReference>
<evidence type="ECO:0000313" key="1">
    <source>
        <dbReference type="EMBL" id="CAI6360685.1"/>
    </source>
</evidence>